<proteinExistence type="predicted"/>
<dbReference type="AlphaFoldDB" id="A0A0C9T3G7"/>
<keyword evidence="3" id="KW-1185">Reference proteome</keyword>
<dbReference type="EMBL" id="KN832810">
    <property type="protein sequence ID" value="KII82648.1"/>
    <property type="molecule type" value="Genomic_DNA"/>
</dbReference>
<evidence type="ECO:0000313" key="3">
    <source>
        <dbReference type="Proteomes" id="UP000053263"/>
    </source>
</evidence>
<protein>
    <submittedName>
        <fullName evidence="2">Uncharacterized protein</fullName>
    </submittedName>
</protein>
<feature type="region of interest" description="Disordered" evidence="1">
    <location>
        <begin position="216"/>
        <end position="253"/>
    </location>
</feature>
<feature type="region of interest" description="Disordered" evidence="1">
    <location>
        <begin position="148"/>
        <end position="168"/>
    </location>
</feature>
<dbReference type="HOGENOM" id="CLU_811627_0_0_1"/>
<feature type="compositionally biased region" description="Low complexity" evidence="1">
    <location>
        <begin position="148"/>
        <end position="164"/>
    </location>
</feature>
<accession>A0A0C9T3G7</accession>
<dbReference type="Proteomes" id="UP000053263">
    <property type="component" value="Unassembled WGS sequence"/>
</dbReference>
<evidence type="ECO:0000313" key="2">
    <source>
        <dbReference type="EMBL" id="KII82648.1"/>
    </source>
</evidence>
<gene>
    <name evidence="2" type="ORF">PLICRDRAFT_181211</name>
</gene>
<organism evidence="2 3">
    <name type="scientific">Plicaturopsis crispa FD-325 SS-3</name>
    <dbReference type="NCBI Taxonomy" id="944288"/>
    <lineage>
        <taxon>Eukaryota</taxon>
        <taxon>Fungi</taxon>
        <taxon>Dikarya</taxon>
        <taxon>Basidiomycota</taxon>
        <taxon>Agaricomycotina</taxon>
        <taxon>Agaricomycetes</taxon>
        <taxon>Agaricomycetidae</taxon>
        <taxon>Amylocorticiales</taxon>
        <taxon>Amylocorticiaceae</taxon>
        <taxon>Plicatura</taxon>
        <taxon>Plicaturopsis crispa</taxon>
    </lineage>
</organism>
<feature type="compositionally biased region" description="Low complexity" evidence="1">
    <location>
        <begin position="216"/>
        <end position="225"/>
    </location>
</feature>
<reference evidence="2 3" key="1">
    <citation type="submission" date="2014-06" db="EMBL/GenBank/DDBJ databases">
        <title>Evolutionary Origins and Diversification of the Mycorrhizal Mutualists.</title>
        <authorList>
            <consortium name="DOE Joint Genome Institute"/>
            <consortium name="Mycorrhizal Genomics Consortium"/>
            <person name="Kohler A."/>
            <person name="Kuo A."/>
            <person name="Nagy L.G."/>
            <person name="Floudas D."/>
            <person name="Copeland A."/>
            <person name="Barry K.W."/>
            <person name="Cichocki N."/>
            <person name="Veneault-Fourrey C."/>
            <person name="LaButti K."/>
            <person name="Lindquist E.A."/>
            <person name="Lipzen A."/>
            <person name="Lundell T."/>
            <person name="Morin E."/>
            <person name="Murat C."/>
            <person name="Riley R."/>
            <person name="Ohm R."/>
            <person name="Sun H."/>
            <person name="Tunlid A."/>
            <person name="Henrissat B."/>
            <person name="Grigoriev I.V."/>
            <person name="Hibbett D.S."/>
            <person name="Martin F."/>
        </authorList>
    </citation>
    <scope>NUCLEOTIDE SEQUENCE [LARGE SCALE GENOMIC DNA]</scope>
    <source>
        <strain evidence="2 3">FD-325 SS-3</strain>
    </source>
</reference>
<name>A0A0C9T3G7_PLICR</name>
<evidence type="ECO:0000256" key="1">
    <source>
        <dbReference type="SAM" id="MobiDB-lite"/>
    </source>
</evidence>
<sequence length="342" mass="36577">MPDLRAFQRDSASCTGHTRQIFVPARATPAEFEIRESSSSSLCCFSSSLSPTSPRAAATPYPLHLCRGRSILFVTLSHITHREPCAFPPPHPPSTRIASYVRAEGYDRRCDAGERSRARRTAGCRTRSAASSPFPAVALPAHPLVSPTACPAASPAQASSQRTPTSTDAHILASSLPRPASSHAHAYAVLLPAYGAKFAPAPSPVAFPPRYCPSASAPRPSASISPPLPRALPTPAARQHQHTRRPAPLHASARTPCMPLASAYASPRRRTLTAPAHDIRKRVPLATSAHASTPRCARARDPAHACPSALHREPAWCPPRIARGVADERFVCQPRPLRVARA</sequence>